<dbReference type="PANTHER" id="PTHR23522">
    <property type="entry name" value="BLL5896 PROTEIN"/>
    <property type="match status" value="1"/>
</dbReference>
<feature type="transmembrane region" description="Helical" evidence="8">
    <location>
        <begin position="81"/>
        <end position="99"/>
    </location>
</feature>
<dbReference type="Pfam" id="PF12832">
    <property type="entry name" value="MFS_1_like"/>
    <property type="match status" value="1"/>
</dbReference>
<dbReference type="Gene3D" id="1.20.1250.20">
    <property type="entry name" value="MFS general substrate transporter like domains"/>
    <property type="match status" value="2"/>
</dbReference>
<dbReference type="HOGENOM" id="CLU_650818_0_0_1"/>
<evidence type="ECO:0000256" key="8">
    <source>
        <dbReference type="SAM" id="Phobius"/>
    </source>
</evidence>
<feature type="transmembrane region" description="Helical" evidence="8">
    <location>
        <begin position="363"/>
        <end position="384"/>
    </location>
</feature>
<dbReference type="AlphaFoldDB" id="S7W6B3"/>
<comment type="subcellular location">
    <subcellularLocation>
        <location evidence="1">Cell inner membrane</location>
        <topology evidence="1">Multi-pass membrane protein</topology>
    </subcellularLocation>
</comment>
<feature type="transmembrane region" description="Helical" evidence="8">
    <location>
        <begin position="111"/>
        <end position="130"/>
    </location>
</feature>
<dbReference type="SUPFAM" id="SSF103473">
    <property type="entry name" value="MFS general substrate transporter"/>
    <property type="match status" value="1"/>
</dbReference>
<comment type="caution">
    <text evidence="10">The sequence shown here is derived from an EMBL/GenBank/DDBJ whole genome shotgun (WGS) entry which is preliminary data.</text>
</comment>
<feature type="domain" description="Major facilitator superfamily associated" evidence="9">
    <location>
        <begin position="53"/>
        <end position="382"/>
    </location>
</feature>
<evidence type="ECO:0000256" key="1">
    <source>
        <dbReference type="ARBA" id="ARBA00004429"/>
    </source>
</evidence>
<evidence type="ECO:0000259" key="9">
    <source>
        <dbReference type="Pfam" id="PF12832"/>
    </source>
</evidence>
<dbReference type="InterPro" id="IPR036259">
    <property type="entry name" value="MFS_trans_sf"/>
</dbReference>
<feature type="transmembrane region" description="Helical" evidence="8">
    <location>
        <begin position="217"/>
        <end position="245"/>
    </location>
</feature>
<dbReference type="GO" id="GO:0005886">
    <property type="term" value="C:plasma membrane"/>
    <property type="evidence" value="ECO:0007669"/>
    <property type="project" value="UniProtKB-SubCell"/>
</dbReference>
<gene>
    <name evidence="10" type="ORF">SLOPH_466</name>
</gene>
<keyword evidence="3" id="KW-1003">Cell membrane</keyword>
<organism evidence="10 11">
    <name type="scientific">Spraguea lophii (strain 42_110)</name>
    <name type="common">Microsporidian parasite</name>
    <dbReference type="NCBI Taxonomy" id="1358809"/>
    <lineage>
        <taxon>Eukaryota</taxon>
        <taxon>Fungi</taxon>
        <taxon>Fungi incertae sedis</taxon>
        <taxon>Microsporidia</taxon>
        <taxon>Spragueidae</taxon>
        <taxon>Spraguea</taxon>
    </lineage>
</organism>
<evidence type="ECO:0000313" key="11">
    <source>
        <dbReference type="Proteomes" id="UP000014978"/>
    </source>
</evidence>
<feature type="transmembrane region" description="Helical" evidence="8">
    <location>
        <begin position="291"/>
        <end position="312"/>
    </location>
</feature>
<name>S7W6B3_SPRLO</name>
<sequence length="431" mass="49166">MLIVYFLFLSMVKNFIGLHIVNFLIYLSLYPIFGMVSAIVTELFNVDKKTYSIIIMVSLVQLPSSFLLTRLADKTKYHRSIIIFSLLTYVISISAEAFLQKIWPSRNITIRVMVAMIASYFGLGGILPITDALTLNRLTCLDAVNRYGEFKLVCGFGKLTGYGILALPYISETRMSNIYLSIISSIALLLAMIFYAPEYKDIKENENEDKHNRNQSLKIALLSLINYKFIILLIIIFITGIQRIATGHYTPILLKKLNISTELINRYYMVQIICEVLTLCINSILEKYIGINYILIISSLISLLRSLIYGFFSFKDSQSYKTHFYLFLAEGSKGIFTAAGSFVGSKLVYDCSNKDNCTLAQGIIYIFHFVLTEIFSAVSGMVLLSSKDSIDDLRKYFQILFYIGLPLFVLLPLFYIINNNQRHIKNNENKT</sequence>
<feature type="transmembrane region" description="Helical" evidence="8">
    <location>
        <begin position="150"/>
        <end position="170"/>
    </location>
</feature>
<evidence type="ECO:0000256" key="5">
    <source>
        <dbReference type="ARBA" id="ARBA00022692"/>
    </source>
</evidence>
<dbReference type="Proteomes" id="UP000014978">
    <property type="component" value="Unassembled WGS sequence"/>
</dbReference>
<keyword evidence="4" id="KW-0997">Cell inner membrane</keyword>
<evidence type="ECO:0000256" key="6">
    <source>
        <dbReference type="ARBA" id="ARBA00022989"/>
    </source>
</evidence>
<keyword evidence="5 8" id="KW-0812">Transmembrane</keyword>
<dbReference type="InterPro" id="IPR024989">
    <property type="entry name" value="MFS_assoc_dom"/>
</dbReference>
<proteinExistence type="predicted"/>
<feature type="transmembrane region" description="Helical" evidence="8">
    <location>
        <begin position="396"/>
        <end position="417"/>
    </location>
</feature>
<evidence type="ECO:0000313" key="10">
    <source>
        <dbReference type="EMBL" id="EPR78311.1"/>
    </source>
</evidence>
<dbReference type="EMBL" id="ATCN01000883">
    <property type="protein sequence ID" value="EPR78311.1"/>
    <property type="molecule type" value="Genomic_DNA"/>
</dbReference>
<reference evidence="11" key="1">
    <citation type="journal article" date="2013" name="PLoS Genet.">
        <title>The genome of Spraguea lophii and the basis of host-microsporidian interactions.</title>
        <authorList>
            <person name="Campbell S.E."/>
            <person name="Williams T.A."/>
            <person name="Yousuf A."/>
            <person name="Soanes D.M."/>
            <person name="Paszkiewicz K.H."/>
            <person name="Williams B.A.P."/>
        </authorList>
    </citation>
    <scope>NUCLEOTIDE SEQUENCE [LARGE SCALE GENOMIC DNA]</scope>
    <source>
        <strain evidence="11">42_110</strain>
    </source>
</reference>
<evidence type="ECO:0000256" key="3">
    <source>
        <dbReference type="ARBA" id="ARBA00022475"/>
    </source>
</evidence>
<evidence type="ECO:0000256" key="7">
    <source>
        <dbReference type="ARBA" id="ARBA00023136"/>
    </source>
</evidence>
<feature type="transmembrane region" description="Helical" evidence="8">
    <location>
        <begin position="51"/>
        <end position="69"/>
    </location>
</feature>
<keyword evidence="6 8" id="KW-1133">Transmembrane helix</keyword>
<dbReference type="OMA" id="YEMHHIR"/>
<feature type="transmembrane region" description="Helical" evidence="8">
    <location>
        <begin position="20"/>
        <end position="44"/>
    </location>
</feature>
<protein>
    <recommendedName>
        <fullName evidence="9">Major facilitator superfamily associated domain-containing protein</fullName>
    </recommendedName>
</protein>
<keyword evidence="7 8" id="KW-0472">Membrane</keyword>
<feature type="transmembrane region" description="Helical" evidence="8">
    <location>
        <begin position="324"/>
        <end position="343"/>
    </location>
</feature>
<evidence type="ECO:0000256" key="2">
    <source>
        <dbReference type="ARBA" id="ARBA00022448"/>
    </source>
</evidence>
<dbReference type="PANTHER" id="PTHR23522:SF10">
    <property type="entry name" value="3-PHENYLPROPIONIC ACID TRANSPORTER-RELATED"/>
    <property type="match status" value="1"/>
</dbReference>
<feature type="transmembrane region" description="Helical" evidence="8">
    <location>
        <begin position="177"/>
        <end position="197"/>
    </location>
</feature>
<accession>S7W6B3</accession>
<dbReference type="OrthoDB" id="10366299at2759"/>
<keyword evidence="11" id="KW-1185">Reference proteome</keyword>
<dbReference type="InParanoid" id="S7W6B3"/>
<keyword evidence="2" id="KW-0813">Transport</keyword>
<evidence type="ECO:0000256" key="4">
    <source>
        <dbReference type="ARBA" id="ARBA00022519"/>
    </source>
</evidence>
<dbReference type="VEuPathDB" id="MicrosporidiaDB:SLOPH_466"/>